<proteinExistence type="predicted"/>
<dbReference type="OrthoDB" id="1227218at2759"/>
<evidence type="ECO:0000313" key="3">
    <source>
        <dbReference type="EMBL" id="KZV46008.1"/>
    </source>
</evidence>
<evidence type="ECO:0000313" key="4">
    <source>
        <dbReference type="Proteomes" id="UP000250235"/>
    </source>
</evidence>
<evidence type="ECO:0000256" key="1">
    <source>
        <dbReference type="SAM" id="Coils"/>
    </source>
</evidence>
<reference evidence="3 4" key="1">
    <citation type="journal article" date="2015" name="Proc. Natl. Acad. Sci. U.S.A.">
        <title>The resurrection genome of Boea hygrometrica: A blueprint for survival of dehydration.</title>
        <authorList>
            <person name="Xiao L."/>
            <person name="Yang G."/>
            <person name="Zhang L."/>
            <person name="Yang X."/>
            <person name="Zhao S."/>
            <person name="Ji Z."/>
            <person name="Zhou Q."/>
            <person name="Hu M."/>
            <person name="Wang Y."/>
            <person name="Chen M."/>
            <person name="Xu Y."/>
            <person name="Jin H."/>
            <person name="Xiao X."/>
            <person name="Hu G."/>
            <person name="Bao F."/>
            <person name="Hu Y."/>
            <person name="Wan P."/>
            <person name="Li L."/>
            <person name="Deng X."/>
            <person name="Kuang T."/>
            <person name="Xiang C."/>
            <person name="Zhu J.K."/>
            <person name="Oliver M.J."/>
            <person name="He Y."/>
        </authorList>
    </citation>
    <scope>NUCLEOTIDE SEQUENCE [LARGE SCALE GENOMIC DNA]</scope>
    <source>
        <strain evidence="4">cv. XS01</strain>
    </source>
</reference>
<dbReference type="EMBL" id="KQ995735">
    <property type="protein sequence ID" value="KZV46008.1"/>
    <property type="molecule type" value="Genomic_DNA"/>
</dbReference>
<dbReference type="Proteomes" id="UP000250235">
    <property type="component" value="Unassembled WGS sequence"/>
</dbReference>
<organism evidence="3 4">
    <name type="scientific">Dorcoceras hygrometricum</name>
    <dbReference type="NCBI Taxonomy" id="472368"/>
    <lineage>
        <taxon>Eukaryota</taxon>
        <taxon>Viridiplantae</taxon>
        <taxon>Streptophyta</taxon>
        <taxon>Embryophyta</taxon>
        <taxon>Tracheophyta</taxon>
        <taxon>Spermatophyta</taxon>
        <taxon>Magnoliopsida</taxon>
        <taxon>eudicotyledons</taxon>
        <taxon>Gunneridae</taxon>
        <taxon>Pentapetalae</taxon>
        <taxon>asterids</taxon>
        <taxon>lamiids</taxon>
        <taxon>Lamiales</taxon>
        <taxon>Gesneriaceae</taxon>
        <taxon>Didymocarpoideae</taxon>
        <taxon>Trichosporeae</taxon>
        <taxon>Loxocarpinae</taxon>
        <taxon>Dorcoceras</taxon>
    </lineage>
</organism>
<keyword evidence="4" id="KW-1185">Reference proteome</keyword>
<protein>
    <recommendedName>
        <fullName evidence="5">Dystroglycan-like</fullName>
    </recommendedName>
</protein>
<dbReference type="AlphaFoldDB" id="A0A2Z7CGH0"/>
<evidence type="ECO:0000256" key="2">
    <source>
        <dbReference type="SAM" id="MobiDB-lite"/>
    </source>
</evidence>
<keyword evidence="1" id="KW-0175">Coiled coil</keyword>
<feature type="compositionally biased region" description="Basic and acidic residues" evidence="2">
    <location>
        <begin position="481"/>
        <end position="504"/>
    </location>
</feature>
<sequence>MASAYYSNTVHIDFASVLAMENPGIELVDFFNNGSVRDGLVVSTVNGVPVEFSEQLFAETFELPVDGLADLSDMPKDKIFDARSIVSLSGEPVNLIAKWDAEKKVTTPSDTDEEIEAGRASEPIDRGQTEVSQPAYLVEKSADMEKSTADQSVDEFIDIDEARSLEDIILSIPADIPLPSAVLIEYSLFSSLLSTIDFSSLRSVVITDRGIDLHFGSNVQRLYVLLTELDDQDVQIESSSIFESQDVQIKQDTGPVTPLVQLTLDQHQSSPTSFEDTSMGFDDTDIAATAPTFSQPGSSIVSPDITEAIHQMRTSLDQISNRDAGAALKDIILMHLHDIEKKFTARFDTQDRWLGALRNDSNNQRNLLSLEIKSSQRQLNTQITTVAIDQIDMRREVKELNAKVDAMATNLEILRRDAEATKEAISHQLSFLVYYINRGGDTKKGEGSSSRPQPPPSNVQGQGSGGNPGEGSGPTAVRLTDIADRILEDDRRQMEAERERERQIRIRRLSGSSKRRRY</sequence>
<feature type="region of interest" description="Disordered" evidence="2">
    <location>
        <begin position="442"/>
        <end position="518"/>
    </location>
</feature>
<name>A0A2Z7CGH0_9LAMI</name>
<accession>A0A2Z7CGH0</accession>
<gene>
    <name evidence="3" type="ORF">F511_16170</name>
</gene>
<feature type="region of interest" description="Disordered" evidence="2">
    <location>
        <begin position="106"/>
        <end position="130"/>
    </location>
</feature>
<feature type="compositionally biased region" description="Gly residues" evidence="2">
    <location>
        <begin position="462"/>
        <end position="472"/>
    </location>
</feature>
<feature type="compositionally biased region" description="Basic residues" evidence="2">
    <location>
        <begin position="505"/>
        <end position="518"/>
    </location>
</feature>
<feature type="coiled-coil region" evidence="1">
    <location>
        <begin position="397"/>
        <end position="424"/>
    </location>
</feature>
<evidence type="ECO:0008006" key="5">
    <source>
        <dbReference type="Google" id="ProtNLM"/>
    </source>
</evidence>
<feature type="compositionally biased region" description="Basic and acidic residues" evidence="2">
    <location>
        <begin position="116"/>
        <end position="128"/>
    </location>
</feature>